<dbReference type="Gene3D" id="3.80.10.10">
    <property type="entry name" value="Ribonuclease Inhibitor"/>
    <property type="match status" value="1"/>
</dbReference>
<comment type="caution">
    <text evidence="2">The sequence shown here is derived from an EMBL/GenBank/DDBJ whole genome shotgun (WGS) entry which is preliminary data.</text>
</comment>
<evidence type="ECO:0008006" key="4">
    <source>
        <dbReference type="Google" id="ProtNLM"/>
    </source>
</evidence>
<sequence length="132" mass="14306">MESNQGDPPHLLSPDHGNNDVPSDFQENSPIASESEQQSDDDGSEVLAINSLHAALDYPPLPGWLVSGGDQCAEGWQGVQCVNSNTTGIILNGANLEGEFRENLGSFVSIIQIDFSNNHIGGRPRCMTWNWQ</sequence>
<dbReference type="InterPro" id="IPR032675">
    <property type="entry name" value="LRR_dom_sf"/>
</dbReference>
<gene>
    <name evidence="2" type="ORF">M8C21_029696</name>
</gene>
<name>A0AAD5BN51_AMBAR</name>
<evidence type="ECO:0000313" key="2">
    <source>
        <dbReference type="EMBL" id="KAI7725348.1"/>
    </source>
</evidence>
<feature type="region of interest" description="Disordered" evidence="1">
    <location>
        <begin position="1"/>
        <end position="44"/>
    </location>
</feature>
<reference evidence="2" key="1">
    <citation type="submission" date="2022-06" db="EMBL/GenBank/DDBJ databases">
        <title>Uncovering the hologenomic basis of an extraordinary plant invasion.</title>
        <authorList>
            <person name="Bieker V.C."/>
            <person name="Martin M.D."/>
            <person name="Gilbert T."/>
            <person name="Hodgins K."/>
            <person name="Battlay P."/>
            <person name="Petersen B."/>
            <person name="Wilson J."/>
        </authorList>
    </citation>
    <scope>NUCLEOTIDE SEQUENCE</scope>
    <source>
        <strain evidence="2">AA19_3_7</strain>
        <tissue evidence="2">Leaf</tissue>
    </source>
</reference>
<accession>A0AAD5BN51</accession>
<dbReference type="AlphaFoldDB" id="A0AAD5BN51"/>
<keyword evidence="3" id="KW-1185">Reference proteome</keyword>
<organism evidence="2 3">
    <name type="scientific">Ambrosia artemisiifolia</name>
    <name type="common">Common ragweed</name>
    <dbReference type="NCBI Taxonomy" id="4212"/>
    <lineage>
        <taxon>Eukaryota</taxon>
        <taxon>Viridiplantae</taxon>
        <taxon>Streptophyta</taxon>
        <taxon>Embryophyta</taxon>
        <taxon>Tracheophyta</taxon>
        <taxon>Spermatophyta</taxon>
        <taxon>Magnoliopsida</taxon>
        <taxon>eudicotyledons</taxon>
        <taxon>Gunneridae</taxon>
        <taxon>Pentapetalae</taxon>
        <taxon>asterids</taxon>
        <taxon>campanulids</taxon>
        <taxon>Asterales</taxon>
        <taxon>Asteraceae</taxon>
        <taxon>Asteroideae</taxon>
        <taxon>Heliantheae alliance</taxon>
        <taxon>Heliantheae</taxon>
        <taxon>Ambrosia</taxon>
    </lineage>
</organism>
<evidence type="ECO:0000313" key="3">
    <source>
        <dbReference type="Proteomes" id="UP001206925"/>
    </source>
</evidence>
<proteinExistence type="predicted"/>
<dbReference type="EMBL" id="JAMZMK010011975">
    <property type="protein sequence ID" value="KAI7725348.1"/>
    <property type="molecule type" value="Genomic_DNA"/>
</dbReference>
<dbReference type="Proteomes" id="UP001206925">
    <property type="component" value="Unassembled WGS sequence"/>
</dbReference>
<protein>
    <recommendedName>
        <fullName evidence="4">Leucine-rich repeat-containing N-terminal plant-type domain-containing protein</fullName>
    </recommendedName>
</protein>
<evidence type="ECO:0000256" key="1">
    <source>
        <dbReference type="SAM" id="MobiDB-lite"/>
    </source>
</evidence>